<name>A0A2T1A5G6_9ACTN</name>
<dbReference type="AlphaFoldDB" id="A0A2T1A5G6"/>
<reference evidence="4 5" key="1">
    <citation type="submission" date="2018-03" db="EMBL/GenBank/DDBJ databases">
        <title>Genomic Encyclopedia of Archaeal and Bacterial Type Strains, Phase II (KMG-II): from individual species to whole genera.</title>
        <authorList>
            <person name="Goeker M."/>
        </authorList>
    </citation>
    <scope>NUCLEOTIDE SEQUENCE [LARGE SCALE GENOMIC DNA]</scope>
    <source>
        <strain evidence="4 5">DSM 100065</strain>
    </source>
</reference>
<comment type="caution">
    <text evidence="4">The sequence shown here is derived from an EMBL/GenBank/DDBJ whole genome shotgun (WGS) entry which is preliminary data.</text>
</comment>
<dbReference type="Pfam" id="PF10128">
    <property type="entry name" value="OpcA_G6PD_assem"/>
    <property type="match status" value="1"/>
</dbReference>
<gene>
    <name evidence="4" type="ORF">CLV47_102418</name>
</gene>
<feature type="domain" description="Glucose-6-phosphate dehydrogenase assembly protein OpcA N-terminal" evidence="2">
    <location>
        <begin position="52"/>
        <end position="159"/>
    </location>
</feature>
<proteinExistence type="predicted"/>
<dbReference type="RefSeq" id="WP_106347945.1">
    <property type="nucleotide sequence ID" value="NZ_PVUE01000002.1"/>
</dbReference>
<evidence type="ECO:0000259" key="3">
    <source>
        <dbReference type="Pfam" id="PF20171"/>
    </source>
</evidence>
<sequence length="326" mass="34583">MTTLWNTTGSAVVKALANERRTGGAVTSGNALTLVVGVDEQHIGAAEKAAAIAASRNPCRLLVVVRREIDLPKPRLDAEILVGGRLGPGEAIVMRMYGRLALHAESVTLPLLAPDAPVVTWWHGPPPEKIATDPLGVFSDRRVTDCGWLGTGIDGLRQRAIDYAAGDTDLGWTRTTPWRSALASAFDTVHSDAVSARVLGDPTAPPALLAAGWIKSRLSLEVPVVETTRATGSAGIAGIEVTFDNGEQLNLLREGDSVIITRSGQQDQQVTVTERNLGELLTEELRRLDADETYAAALSAATGVGGLQHRSASRQHEWSDPTVNAS</sequence>
<feature type="domain" description="Glucose-6-phosphate dehydrogenase assembly protein OpcA C-terminal" evidence="3">
    <location>
        <begin position="166"/>
        <end position="298"/>
    </location>
</feature>
<organism evidence="4 5">
    <name type="scientific">Antricoccus suffuscus</name>
    <dbReference type="NCBI Taxonomy" id="1629062"/>
    <lineage>
        <taxon>Bacteria</taxon>
        <taxon>Bacillati</taxon>
        <taxon>Actinomycetota</taxon>
        <taxon>Actinomycetes</taxon>
        <taxon>Geodermatophilales</taxon>
        <taxon>Antricoccaceae</taxon>
        <taxon>Antricoccus</taxon>
    </lineage>
</organism>
<evidence type="ECO:0000256" key="1">
    <source>
        <dbReference type="SAM" id="MobiDB-lite"/>
    </source>
</evidence>
<dbReference type="EMBL" id="PVUE01000002">
    <property type="protein sequence ID" value="PRZ43727.1"/>
    <property type="molecule type" value="Genomic_DNA"/>
</dbReference>
<dbReference type="InterPro" id="IPR046801">
    <property type="entry name" value="OpcA_G6PD_N"/>
</dbReference>
<keyword evidence="5" id="KW-1185">Reference proteome</keyword>
<dbReference type="InterPro" id="IPR046802">
    <property type="entry name" value="OpcA_G6PD_C"/>
</dbReference>
<protein>
    <submittedName>
        <fullName evidence="4">Glucose-6-phosphate dehydrogenase assembly protein OpcA</fullName>
    </submittedName>
</protein>
<evidence type="ECO:0000259" key="2">
    <source>
        <dbReference type="Pfam" id="PF10128"/>
    </source>
</evidence>
<dbReference type="Proteomes" id="UP000237752">
    <property type="component" value="Unassembled WGS sequence"/>
</dbReference>
<dbReference type="InterPro" id="IPR004555">
    <property type="entry name" value="G6PDH_assembly_OpcA"/>
</dbReference>
<accession>A0A2T1A5G6</accession>
<evidence type="ECO:0000313" key="4">
    <source>
        <dbReference type="EMBL" id="PRZ43727.1"/>
    </source>
</evidence>
<feature type="region of interest" description="Disordered" evidence="1">
    <location>
        <begin position="305"/>
        <end position="326"/>
    </location>
</feature>
<dbReference type="PANTHER" id="PTHR38658">
    <property type="entry name" value="OXPP CYCLE PROTEIN OPCA-RELATED"/>
    <property type="match status" value="1"/>
</dbReference>
<evidence type="ECO:0000313" key="5">
    <source>
        <dbReference type="Proteomes" id="UP000237752"/>
    </source>
</evidence>
<dbReference type="PANTHER" id="PTHR38658:SF1">
    <property type="entry name" value="OXPP CYCLE PROTEIN OPCA-RELATED"/>
    <property type="match status" value="1"/>
</dbReference>
<dbReference type="Pfam" id="PF20171">
    <property type="entry name" value="OpcA_G6PD_C"/>
    <property type="match status" value="1"/>
</dbReference>
<dbReference type="OrthoDB" id="128564at2"/>